<keyword evidence="3 11" id="KW-0444">Lipid biosynthesis</keyword>
<evidence type="ECO:0000259" key="13">
    <source>
        <dbReference type="Pfam" id="PF01643"/>
    </source>
</evidence>
<keyword evidence="8" id="KW-0809">Transit peptide</keyword>
<keyword evidence="10 11" id="KW-0275">Fatty acid biosynthesis</keyword>
<feature type="region of interest" description="Disordered" evidence="12">
    <location>
        <begin position="1"/>
        <end position="27"/>
    </location>
</feature>
<dbReference type="AlphaFoldDB" id="A0A4S4E739"/>
<feature type="domain" description="Acyl-ACP thioesterase-like C-terminal" evidence="14">
    <location>
        <begin position="133"/>
        <end position="168"/>
    </location>
</feature>
<dbReference type="InterPro" id="IPR049427">
    <property type="entry name" value="Acyl-ACP_TE_C"/>
</dbReference>
<name>A0A4S4E739_CAMSN</name>
<comment type="similarity">
    <text evidence="2 11">Belongs to the acyl-ACP thioesterase family.</text>
</comment>
<dbReference type="GO" id="GO:0000036">
    <property type="term" value="F:acyl carrier activity"/>
    <property type="evidence" value="ECO:0007669"/>
    <property type="project" value="TreeGrafter"/>
</dbReference>
<dbReference type="Gene3D" id="3.10.129.10">
    <property type="entry name" value="Hotdog Thioesterase"/>
    <property type="match status" value="1"/>
</dbReference>
<dbReference type="InterPro" id="IPR002864">
    <property type="entry name" value="Acyl-ACP_thioesterase_NHD"/>
</dbReference>
<dbReference type="SUPFAM" id="SSF54637">
    <property type="entry name" value="Thioesterase/thiol ester dehydrase-isomerase"/>
    <property type="match status" value="2"/>
</dbReference>
<dbReference type="GO" id="GO:0009507">
    <property type="term" value="C:chloroplast"/>
    <property type="evidence" value="ECO:0007669"/>
    <property type="project" value="UniProtKB-SubCell"/>
</dbReference>
<evidence type="ECO:0000256" key="3">
    <source>
        <dbReference type="ARBA" id="ARBA00022516"/>
    </source>
</evidence>
<dbReference type="EMBL" id="SDRB02006989">
    <property type="protein sequence ID" value="THG11852.1"/>
    <property type="molecule type" value="Genomic_DNA"/>
</dbReference>
<keyword evidence="7 11" id="KW-0276">Fatty acid metabolism</keyword>
<evidence type="ECO:0000256" key="4">
    <source>
        <dbReference type="ARBA" id="ARBA00022528"/>
    </source>
</evidence>
<dbReference type="EC" id="3.1.2.-" evidence="11"/>
<evidence type="ECO:0000256" key="7">
    <source>
        <dbReference type="ARBA" id="ARBA00022832"/>
    </source>
</evidence>
<accession>A0A4S4E739</accession>
<evidence type="ECO:0000256" key="2">
    <source>
        <dbReference type="ARBA" id="ARBA00006500"/>
    </source>
</evidence>
<dbReference type="STRING" id="542762.A0A4S4E739"/>
<evidence type="ECO:0000256" key="5">
    <source>
        <dbReference type="ARBA" id="ARBA00022640"/>
    </source>
</evidence>
<proteinExistence type="inferred from homology"/>
<comment type="caution">
    <text evidence="15">The sequence shown here is derived from an EMBL/GenBank/DDBJ whole genome shotgun (WGS) entry which is preliminary data.</text>
</comment>
<dbReference type="PANTHER" id="PTHR31727:SF2">
    <property type="entry name" value="PALMITOYL-ACYL CARRIER PROTEIN THIOESTERASE, CHLOROPLASTIC"/>
    <property type="match status" value="1"/>
</dbReference>
<dbReference type="PANTHER" id="PTHR31727">
    <property type="entry name" value="OLEOYL-ACYL CARRIER PROTEIN THIOESTERASE 1, CHLOROPLASTIC"/>
    <property type="match status" value="1"/>
</dbReference>
<dbReference type="GO" id="GO:0016297">
    <property type="term" value="F:fatty acyl-[ACP] hydrolase activity"/>
    <property type="evidence" value="ECO:0007669"/>
    <property type="project" value="InterPro"/>
</dbReference>
<evidence type="ECO:0000256" key="8">
    <source>
        <dbReference type="ARBA" id="ARBA00022946"/>
    </source>
</evidence>
<organism evidence="15 16">
    <name type="scientific">Camellia sinensis var. sinensis</name>
    <name type="common">China tea</name>
    <dbReference type="NCBI Taxonomy" id="542762"/>
    <lineage>
        <taxon>Eukaryota</taxon>
        <taxon>Viridiplantae</taxon>
        <taxon>Streptophyta</taxon>
        <taxon>Embryophyta</taxon>
        <taxon>Tracheophyta</taxon>
        <taxon>Spermatophyta</taxon>
        <taxon>Magnoliopsida</taxon>
        <taxon>eudicotyledons</taxon>
        <taxon>Gunneridae</taxon>
        <taxon>Pentapetalae</taxon>
        <taxon>asterids</taxon>
        <taxon>Ericales</taxon>
        <taxon>Theaceae</taxon>
        <taxon>Camellia</taxon>
    </lineage>
</organism>
<keyword evidence="9 11" id="KW-0443">Lipid metabolism</keyword>
<evidence type="ECO:0000256" key="9">
    <source>
        <dbReference type="ARBA" id="ARBA00023098"/>
    </source>
</evidence>
<feature type="domain" description="Acyl-ACP thioesterase N-terminal hotdog" evidence="13">
    <location>
        <begin position="47"/>
        <end position="107"/>
    </location>
</feature>
<reference evidence="15 16" key="1">
    <citation type="journal article" date="2018" name="Proc. Natl. Acad. Sci. U.S.A.">
        <title>Draft genome sequence of Camellia sinensis var. sinensis provides insights into the evolution of the tea genome and tea quality.</title>
        <authorList>
            <person name="Wei C."/>
            <person name="Yang H."/>
            <person name="Wang S."/>
            <person name="Zhao J."/>
            <person name="Liu C."/>
            <person name="Gao L."/>
            <person name="Xia E."/>
            <person name="Lu Y."/>
            <person name="Tai Y."/>
            <person name="She G."/>
            <person name="Sun J."/>
            <person name="Cao H."/>
            <person name="Tong W."/>
            <person name="Gao Q."/>
            <person name="Li Y."/>
            <person name="Deng W."/>
            <person name="Jiang X."/>
            <person name="Wang W."/>
            <person name="Chen Q."/>
            <person name="Zhang S."/>
            <person name="Li H."/>
            <person name="Wu J."/>
            <person name="Wang P."/>
            <person name="Li P."/>
            <person name="Shi C."/>
            <person name="Zheng F."/>
            <person name="Jian J."/>
            <person name="Huang B."/>
            <person name="Shan D."/>
            <person name="Shi M."/>
            <person name="Fang C."/>
            <person name="Yue Y."/>
            <person name="Li F."/>
            <person name="Li D."/>
            <person name="Wei S."/>
            <person name="Han B."/>
            <person name="Jiang C."/>
            <person name="Yin Y."/>
            <person name="Xia T."/>
            <person name="Zhang Z."/>
            <person name="Bennetzen J.L."/>
            <person name="Zhao S."/>
            <person name="Wan X."/>
        </authorList>
    </citation>
    <scope>NUCLEOTIDE SEQUENCE [LARGE SCALE GENOMIC DNA]</scope>
    <source>
        <strain evidence="16">cv. Shuchazao</strain>
        <tissue evidence="15">Leaf</tissue>
    </source>
</reference>
<dbReference type="Pfam" id="PF01643">
    <property type="entry name" value="Acyl-ACP_TE"/>
    <property type="match status" value="1"/>
</dbReference>
<comment type="function">
    <text evidence="11">Plays an essential role in chain termination during de novo fatty acid synthesis.</text>
</comment>
<evidence type="ECO:0000256" key="10">
    <source>
        <dbReference type="ARBA" id="ARBA00023160"/>
    </source>
</evidence>
<gene>
    <name evidence="15" type="ORF">TEA_000407</name>
</gene>
<dbReference type="InterPro" id="IPR029069">
    <property type="entry name" value="HotDog_dom_sf"/>
</dbReference>
<evidence type="ECO:0000256" key="6">
    <source>
        <dbReference type="ARBA" id="ARBA00022801"/>
    </source>
</evidence>
<keyword evidence="5 11" id="KW-0934">Plastid</keyword>
<dbReference type="Proteomes" id="UP000306102">
    <property type="component" value="Unassembled WGS sequence"/>
</dbReference>
<dbReference type="InterPro" id="IPR045023">
    <property type="entry name" value="FATA/B"/>
</dbReference>
<evidence type="ECO:0000256" key="12">
    <source>
        <dbReference type="SAM" id="MobiDB-lite"/>
    </source>
</evidence>
<evidence type="ECO:0000256" key="11">
    <source>
        <dbReference type="RuleBase" id="RU363096"/>
    </source>
</evidence>
<evidence type="ECO:0000313" key="15">
    <source>
        <dbReference type="EMBL" id="THG11852.1"/>
    </source>
</evidence>
<comment type="subcellular location">
    <subcellularLocation>
        <location evidence="1 11">Plastid</location>
        <location evidence="1 11">Chloroplast</location>
    </subcellularLocation>
</comment>
<protein>
    <recommendedName>
        <fullName evidence="11">Acyl-[acyl-carrier-protein] hydrolase</fullName>
        <ecNumber evidence="11">3.1.2.-</ecNumber>
    </recommendedName>
</protein>
<dbReference type="Pfam" id="PF20791">
    <property type="entry name" value="Acyl-ACP_TE_C"/>
    <property type="match status" value="1"/>
</dbReference>
<keyword evidence="4 11" id="KW-0150">Chloroplast</keyword>
<keyword evidence="16" id="KW-1185">Reference proteome</keyword>
<evidence type="ECO:0000259" key="14">
    <source>
        <dbReference type="Pfam" id="PF20791"/>
    </source>
</evidence>
<sequence length="173" mass="19297">MKHGYSKNSAIRVPGAGTRTGTAVRVPGTAKEGPVCLVHSDTASVRRWGDVVQVNSWVAASGKNGMRRDWIVHDCKTGDILTRASSVWVMMNKETRRLSKIPDEVRVEIGPYFVDSPPVLDEDSRKLPKLNESTADYIRTGLTPKRSDLDVNLHVNNVKYVGWIVEVNLFSFF</sequence>
<keyword evidence="6 11" id="KW-0378">Hydrolase</keyword>
<evidence type="ECO:0000313" key="16">
    <source>
        <dbReference type="Proteomes" id="UP000306102"/>
    </source>
</evidence>
<evidence type="ECO:0000256" key="1">
    <source>
        <dbReference type="ARBA" id="ARBA00004229"/>
    </source>
</evidence>